<sequence length="1111" mass="121017">MKKILGLLGAISLVIPSTTLTISCGTNNKKINISTVVEKKALGIINESTEIQIRNAVILNNPNLVATDFEIENIIASEYSGTAKLIGKDKYNGEVLVSFIIVPSLEENVINTNLGIINNNSETTIRNAVLTKNPDINQNGFEIIEITTTSAILKGDDIFYNGTAPVEFTIAAPKPSLNSAITKKDLGTLIDNSATTIKNEVLALNPSLRPTDISISSITQTSARVNSTSSGRYTGSVNVTFTTQVVKPELSSALNTTNLGSLQNNNATTIQSAVLAKNSTLLASDISIDSITQTSARVNSTSSGRYTGSVNVTFTIQVVKPELRSVLTTTNLGSLQNNNATTIQSAVLAKNSTLLASDISIDSITQTSARVNSTSSGRYTGSVNVTFTIQVVKPELRSVLTTTNLGSLQNNNATTIQSAVLAKNSTLLASDISIDSITQTSARVNSTSSGRYTGSVNVTFTIDGTKPPKTDLENVITNINITTVLPSADSQLILDALIIDNPNLNPNYVRIYEAGFNQSSGWGWAKVTSTDENVYINPEKGYLDLTFKVDENLLATDLASVITNTNLGTLDKLDEITIKKQLSKLNPKLETNYVDVKNITETSATIVSNNSTKYKGSVNVSFELDTSKAVPLSSVLTNTNLGEINSTDENTIKQAIKLKNPNIDVNAIGIEPQSITTTGASVKSIDPTKYSGNSIQVKYSIDTSSAVDINTLIKNKNLQGISDNLDSGIIRNTLKFNSTSGINEQDLKITSKSNESAIIESNNLAKYKGSVQVQYEVKTLVGYHYDWGGNFENKIALNDKELLNSSYNVVNLSFLYSNVEYQMPTYSPNNPAAIKEGIKALQSQGKRVLISMGGATAEHMKFRSDQKDELKMAIKTVVEEYGFDGLDIDWESLSLKSSESKKVTALALKELKDEYKAEGKDFIITMAPEFPYLRQNSEGEGKGNYKEFLEELDGYYDWINPQFYNGWGDGVLVETAEDSLKTGVQQDSYITNDDVSKRGEFYYLMSKYITSKPNNTNAFYQIPADKFIIGASTNEPAGRGAGSKESFNRAYNLLNSDGIKIRGLMTWSILFDAFEGMIPTSYGGTNPEIMWYRWSYSKWFDESFGKLKTQK</sequence>
<dbReference type="NCBIfam" id="NF038029">
    <property type="entry name" value="LP_plasma"/>
    <property type="match status" value="1"/>
</dbReference>
<reference evidence="6 7" key="1">
    <citation type="submission" date="2017-08" db="EMBL/GenBank/DDBJ databases">
        <title>Complete Genome Sequence of Mesoplasma chauliocola.</title>
        <authorList>
            <person name="Knight T.F.Jr."/>
            <person name="Citino T."/>
        </authorList>
    </citation>
    <scope>NUCLEOTIDE SEQUENCE [LARGE SCALE GENOMIC DNA]</scope>
    <source>
        <strain evidence="6 7">CHPA-2</strain>
    </source>
</reference>
<dbReference type="InterPro" id="IPR017853">
    <property type="entry name" value="GH"/>
</dbReference>
<keyword evidence="7" id="KW-1185">Reference proteome</keyword>
<dbReference type="GO" id="GO:0008061">
    <property type="term" value="F:chitin binding"/>
    <property type="evidence" value="ECO:0007669"/>
    <property type="project" value="InterPro"/>
</dbReference>
<dbReference type="Proteomes" id="UP000232229">
    <property type="component" value="Chromosome"/>
</dbReference>
<gene>
    <name evidence="6" type="ORF">CK556_02945</name>
</gene>
<evidence type="ECO:0000256" key="1">
    <source>
        <dbReference type="ARBA" id="ARBA00012729"/>
    </source>
</evidence>
<evidence type="ECO:0000256" key="4">
    <source>
        <dbReference type="RuleBase" id="RU000489"/>
    </source>
</evidence>
<dbReference type="InterPro" id="IPR050542">
    <property type="entry name" value="Glycosyl_Hydrlase18_Chitinase"/>
</dbReference>
<evidence type="ECO:0000313" key="7">
    <source>
        <dbReference type="Proteomes" id="UP000232229"/>
    </source>
</evidence>
<dbReference type="EMBL" id="CP023173">
    <property type="protein sequence ID" value="ASZ09286.1"/>
    <property type="molecule type" value="Genomic_DNA"/>
</dbReference>
<dbReference type="InterPro" id="IPR001223">
    <property type="entry name" value="Glyco_hydro18_cat"/>
</dbReference>
<dbReference type="Gene3D" id="3.20.20.80">
    <property type="entry name" value="Glycosidases"/>
    <property type="match status" value="1"/>
</dbReference>
<dbReference type="PANTHER" id="PTHR45708:SF49">
    <property type="entry name" value="ENDOCHITINASE"/>
    <property type="match status" value="1"/>
</dbReference>
<dbReference type="Pfam" id="PF00704">
    <property type="entry name" value="Glyco_hydro_18"/>
    <property type="match status" value="1"/>
</dbReference>
<feature type="domain" description="GH18" evidence="5">
    <location>
        <begin position="778"/>
        <end position="1107"/>
    </location>
</feature>
<dbReference type="PROSITE" id="PS51910">
    <property type="entry name" value="GH18_2"/>
    <property type="match status" value="1"/>
</dbReference>
<dbReference type="GO" id="GO:0005975">
    <property type="term" value="P:carbohydrate metabolic process"/>
    <property type="evidence" value="ECO:0007669"/>
    <property type="project" value="InterPro"/>
</dbReference>
<keyword evidence="3 4" id="KW-0326">Glycosidase</keyword>
<evidence type="ECO:0000256" key="3">
    <source>
        <dbReference type="ARBA" id="ARBA00023295"/>
    </source>
</evidence>
<name>A0A249SNS8_9MOLU</name>
<dbReference type="STRING" id="1336232.GCA_000518825_01331"/>
<evidence type="ECO:0000256" key="2">
    <source>
        <dbReference type="ARBA" id="ARBA00022801"/>
    </source>
</evidence>
<protein>
    <recommendedName>
        <fullName evidence="1">chitinase</fullName>
        <ecNumber evidence="1">3.2.1.14</ecNumber>
    </recommendedName>
</protein>
<evidence type="ECO:0000259" key="5">
    <source>
        <dbReference type="PROSITE" id="PS51910"/>
    </source>
</evidence>
<dbReference type="InterPro" id="IPR011583">
    <property type="entry name" value="Chitinase_II/V-like_cat"/>
</dbReference>
<dbReference type="PANTHER" id="PTHR45708">
    <property type="entry name" value="ENDOCHITINASE"/>
    <property type="match status" value="1"/>
</dbReference>
<dbReference type="InterPro" id="IPR001579">
    <property type="entry name" value="Glyco_hydro_18_chit_AS"/>
</dbReference>
<dbReference type="SUPFAM" id="SSF51445">
    <property type="entry name" value="(Trans)glycosidases"/>
    <property type="match status" value="1"/>
</dbReference>
<dbReference type="GO" id="GO:0008843">
    <property type="term" value="F:endochitinase activity"/>
    <property type="evidence" value="ECO:0007669"/>
    <property type="project" value="UniProtKB-EC"/>
</dbReference>
<dbReference type="InterPro" id="IPR054816">
    <property type="entry name" value="Lipoprotein_mollicutes-type_CS"/>
</dbReference>
<organism evidence="6 7">
    <name type="scientific">Mesoplasma chauliocola</name>
    <dbReference type="NCBI Taxonomy" id="216427"/>
    <lineage>
        <taxon>Bacteria</taxon>
        <taxon>Bacillati</taxon>
        <taxon>Mycoplasmatota</taxon>
        <taxon>Mollicutes</taxon>
        <taxon>Entomoplasmatales</taxon>
        <taxon>Entomoplasmataceae</taxon>
        <taxon>Mesoplasma</taxon>
    </lineage>
</organism>
<dbReference type="RefSeq" id="WP_095761527.1">
    <property type="nucleotide sequence ID" value="NZ_CP023173.1"/>
</dbReference>
<dbReference type="PROSITE" id="PS51257">
    <property type="entry name" value="PROKAR_LIPOPROTEIN"/>
    <property type="match status" value="1"/>
</dbReference>
<dbReference type="KEGG" id="mchc:CK556_02945"/>
<dbReference type="PROSITE" id="PS01095">
    <property type="entry name" value="GH18_1"/>
    <property type="match status" value="1"/>
</dbReference>
<dbReference type="EC" id="3.2.1.14" evidence="1"/>
<dbReference type="SMART" id="SM00636">
    <property type="entry name" value="Glyco_18"/>
    <property type="match status" value="1"/>
</dbReference>
<evidence type="ECO:0000313" key="6">
    <source>
        <dbReference type="EMBL" id="ASZ09286.1"/>
    </source>
</evidence>
<dbReference type="AlphaFoldDB" id="A0A249SNS8"/>
<proteinExistence type="predicted"/>
<accession>A0A249SNS8</accession>
<keyword evidence="2 4" id="KW-0378">Hydrolase</keyword>